<evidence type="ECO:0000256" key="1">
    <source>
        <dbReference type="SAM" id="MobiDB-lite"/>
    </source>
</evidence>
<feature type="region of interest" description="Disordered" evidence="1">
    <location>
        <begin position="125"/>
        <end position="173"/>
    </location>
</feature>
<dbReference type="Proteomes" id="UP000541347">
    <property type="component" value="Unassembled WGS sequence"/>
</dbReference>
<evidence type="ECO:0000313" key="3">
    <source>
        <dbReference type="Proteomes" id="UP000541347"/>
    </source>
</evidence>
<organism evidence="2 3">
    <name type="scientific">Pannonibacter tanglangensis</name>
    <dbReference type="NCBI Taxonomy" id="2750084"/>
    <lineage>
        <taxon>Bacteria</taxon>
        <taxon>Pseudomonadati</taxon>
        <taxon>Pseudomonadota</taxon>
        <taxon>Alphaproteobacteria</taxon>
        <taxon>Hyphomicrobiales</taxon>
        <taxon>Stappiaceae</taxon>
        <taxon>Pannonibacter</taxon>
    </lineage>
</organism>
<name>A0ABW9ZFX8_9HYPH</name>
<feature type="compositionally biased region" description="Low complexity" evidence="1">
    <location>
        <begin position="144"/>
        <end position="173"/>
    </location>
</feature>
<keyword evidence="3" id="KW-1185">Reference proteome</keyword>
<comment type="caution">
    <text evidence="2">The sequence shown here is derived from an EMBL/GenBank/DDBJ whole genome shotgun (WGS) entry which is preliminary data.</text>
</comment>
<reference evidence="2 3" key="1">
    <citation type="submission" date="2020-01" db="EMBL/GenBank/DDBJ databases">
        <authorList>
            <person name="Peng S.Y."/>
            <person name="Li J."/>
            <person name="Wang M."/>
            <person name="Wang L."/>
            <person name="Wang C.Q."/>
            <person name="Wang J.R."/>
        </authorList>
    </citation>
    <scope>NUCLEOTIDE SEQUENCE [LARGE SCALE GENOMIC DNA]</scope>
    <source>
        <strain evidence="2 3">XCT-34</strain>
    </source>
</reference>
<feature type="region of interest" description="Disordered" evidence="1">
    <location>
        <begin position="48"/>
        <end position="80"/>
    </location>
</feature>
<proteinExistence type="predicted"/>
<evidence type="ECO:0000313" key="2">
    <source>
        <dbReference type="EMBL" id="NBN62084.1"/>
    </source>
</evidence>
<protein>
    <submittedName>
        <fullName evidence="2">Uncharacterized protein</fullName>
    </submittedName>
</protein>
<gene>
    <name evidence="2" type="ORF">GWI71_00155</name>
</gene>
<sequence>MIKIEMTFPDFAAAADAMLRIAGSPPATLEGEGRTQVWARMLPGDAAPAATPDAAPEIPLSPNTRLIGEAGSGGRRRTKAEIAEDDELTELGAGFGMTVAALNNAILTQGRVAVRSDLARSGEALPLANISTAPEDRRDPENPEPAGEADATDAAEPAADTPDQPGDDTVVPPTADDVRRVVKAALLQLSQADVAKIFFDIGGAPNVAKMAPSKYAAVINAMTAAMNAAGAK</sequence>
<dbReference type="EMBL" id="JAABLP010000001">
    <property type="protein sequence ID" value="NBN62084.1"/>
    <property type="molecule type" value="Genomic_DNA"/>
</dbReference>
<dbReference type="RefSeq" id="WP_161672747.1">
    <property type="nucleotide sequence ID" value="NZ_JAABLP010000001.1"/>
</dbReference>
<accession>A0ABW9ZFX8</accession>